<proteinExistence type="predicted"/>
<accession>X1K0J3</accession>
<comment type="caution">
    <text evidence="2">The sequence shown here is derived from an EMBL/GenBank/DDBJ whole genome shotgun (WGS) entry which is preliminary data.</text>
</comment>
<evidence type="ECO:0000256" key="1">
    <source>
        <dbReference type="SAM" id="MobiDB-lite"/>
    </source>
</evidence>
<feature type="non-terminal residue" evidence="2">
    <location>
        <position position="1"/>
    </location>
</feature>
<feature type="region of interest" description="Disordered" evidence="1">
    <location>
        <begin position="1"/>
        <end position="45"/>
    </location>
</feature>
<reference evidence="2" key="1">
    <citation type="journal article" date="2014" name="Front. Microbiol.">
        <title>High frequency of phylogenetically diverse reductive dehalogenase-homologous genes in deep subseafloor sedimentary metagenomes.</title>
        <authorList>
            <person name="Kawai M."/>
            <person name="Futagami T."/>
            <person name="Toyoda A."/>
            <person name="Takaki Y."/>
            <person name="Nishi S."/>
            <person name="Hori S."/>
            <person name="Arai W."/>
            <person name="Tsubouchi T."/>
            <person name="Morono Y."/>
            <person name="Uchiyama I."/>
            <person name="Ito T."/>
            <person name="Fujiyama A."/>
            <person name="Inagaki F."/>
            <person name="Takami H."/>
        </authorList>
    </citation>
    <scope>NUCLEOTIDE SEQUENCE</scope>
    <source>
        <strain evidence="2">Expedition CK06-06</strain>
    </source>
</reference>
<organism evidence="2">
    <name type="scientific">marine sediment metagenome</name>
    <dbReference type="NCBI Taxonomy" id="412755"/>
    <lineage>
        <taxon>unclassified sequences</taxon>
        <taxon>metagenomes</taxon>
        <taxon>ecological metagenomes</taxon>
    </lineage>
</organism>
<name>X1K0J3_9ZZZZ</name>
<protein>
    <submittedName>
        <fullName evidence="2">Uncharacterized protein</fullName>
    </submittedName>
</protein>
<gene>
    <name evidence="2" type="ORF">S03H2_72435</name>
</gene>
<sequence length="45" mass="4838">SGFGIDTTTKLGKEGNHTSPKAKANNKVRGNFRMASPPKNKKYCG</sequence>
<feature type="compositionally biased region" description="Polar residues" evidence="1">
    <location>
        <begin position="1"/>
        <end position="10"/>
    </location>
</feature>
<evidence type="ECO:0000313" key="2">
    <source>
        <dbReference type="EMBL" id="GAI00517.1"/>
    </source>
</evidence>
<dbReference type="AlphaFoldDB" id="X1K0J3"/>
<dbReference type="EMBL" id="BARU01048968">
    <property type="protein sequence ID" value="GAI00517.1"/>
    <property type="molecule type" value="Genomic_DNA"/>
</dbReference>